<dbReference type="Pfam" id="PF16889">
    <property type="entry name" value="Hepar_II_III_N"/>
    <property type="match status" value="1"/>
</dbReference>
<dbReference type="GO" id="GO:0016829">
    <property type="term" value="F:lyase activity"/>
    <property type="evidence" value="ECO:0007669"/>
    <property type="project" value="UniProtKB-KW"/>
</dbReference>
<evidence type="ECO:0000313" key="8">
    <source>
        <dbReference type="Proteomes" id="UP000569914"/>
    </source>
</evidence>
<dbReference type="Gene3D" id="1.50.10.100">
    <property type="entry name" value="Chondroitin AC/alginate lyase"/>
    <property type="match status" value="1"/>
</dbReference>
<evidence type="ECO:0000259" key="6">
    <source>
        <dbReference type="Pfam" id="PF16889"/>
    </source>
</evidence>
<evidence type="ECO:0008006" key="9">
    <source>
        <dbReference type="Google" id="ProtNLM"/>
    </source>
</evidence>
<comment type="caution">
    <text evidence="7">The sequence shown here is derived from an EMBL/GenBank/DDBJ whole genome shotgun (WGS) entry which is preliminary data.</text>
</comment>
<dbReference type="InterPro" id="IPR008929">
    <property type="entry name" value="Chondroitin_lyas"/>
</dbReference>
<dbReference type="GO" id="GO:0042597">
    <property type="term" value="C:periplasmic space"/>
    <property type="evidence" value="ECO:0007669"/>
    <property type="project" value="UniProtKB-SubCell"/>
</dbReference>
<organism evidence="7 8">
    <name type="scientific">Microlunatus parietis</name>
    <dbReference type="NCBI Taxonomy" id="682979"/>
    <lineage>
        <taxon>Bacteria</taxon>
        <taxon>Bacillati</taxon>
        <taxon>Actinomycetota</taxon>
        <taxon>Actinomycetes</taxon>
        <taxon>Propionibacteriales</taxon>
        <taxon>Propionibacteriaceae</taxon>
        <taxon>Microlunatus</taxon>
    </lineage>
</organism>
<feature type="domain" description="Heparin-sulfate lyase N-terminal" evidence="6">
    <location>
        <begin position="102"/>
        <end position="269"/>
    </location>
</feature>
<keyword evidence="8" id="KW-1185">Reference proteome</keyword>
<dbReference type="AlphaFoldDB" id="A0A7Y9I3Q5"/>
<dbReference type="Pfam" id="PF07940">
    <property type="entry name" value="Hepar_II_III_C"/>
    <property type="match status" value="1"/>
</dbReference>
<comment type="subcellular location">
    <subcellularLocation>
        <location evidence="1">Periplasm</location>
    </subcellularLocation>
</comment>
<reference evidence="7 8" key="1">
    <citation type="submission" date="2020-07" db="EMBL/GenBank/DDBJ databases">
        <title>Sequencing the genomes of 1000 actinobacteria strains.</title>
        <authorList>
            <person name="Klenk H.-P."/>
        </authorList>
    </citation>
    <scope>NUCLEOTIDE SEQUENCE [LARGE SCALE GENOMIC DNA]</scope>
    <source>
        <strain evidence="7 8">DSM 22083</strain>
    </source>
</reference>
<dbReference type="PANTHER" id="PTHR39210:SF1">
    <property type="entry name" value="HEPARIN-SULFATE LYASE"/>
    <property type="match status" value="1"/>
</dbReference>
<evidence type="ECO:0000259" key="5">
    <source>
        <dbReference type="Pfam" id="PF07940"/>
    </source>
</evidence>
<gene>
    <name evidence="7" type="ORF">BKA15_001039</name>
</gene>
<dbReference type="SUPFAM" id="SSF48230">
    <property type="entry name" value="Chondroitin AC/alginate lyase"/>
    <property type="match status" value="1"/>
</dbReference>
<dbReference type="RefSeq" id="WP_179748656.1">
    <property type="nucleotide sequence ID" value="NZ_JACCBU010000001.1"/>
</dbReference>
<evidence type="ECO:0000256" key="1">
    <source>
        <dbReference type="ARBA" id="ARBA00004418"/>
    </source>
</evidence>
<evidence type="ECO:0000256" key="3">
    <source>
        <dbReference type="ARBA" id="ARBA00022764"/>
    </source>
</evidence>
<dbReference type="EMBL" id="JACCBU010000001">
    <property type="protein sequence ID" value="NYE69710.1"/>
    <property type="molecule type" value="Genomic_DNA"/>
</dbReference>
<proteinExistence type="predicted"/>
<keyword evidence="4" id="KW-0456">Lyase</keyword>
<name>A0A7Y9I3Q5_9ACTN</name>
<keyword evidence="2" id="KW-0732">Signal</keyword>
<protein>
    <recommendedName>
        <fullName evidence="9">Heparinase II/III-like protein</fullName>
    </recommendedName>
</protein>
<feature type="domain" description="Heparinase II/III-like C-terminal" evidence="5">
    <location>
        <begin position="344"/>
        <end position="537"/>
    </location>
</feature>
<evidence type="ECO:0000256" key="4">
    <source>
        <dbReference type="ARBA" id="ARBA00023239"/>
    </source>
</evidence>
<dbReference type="PANTHER" id="PTHR39210">
    <property type="entry name" value="HEPARIN-SULFATE LYASE"/>
    <property type="match status" value="1"/>
</dbReference>
<dbReference type="InterPro" id="IPR031680">
    <property type="entry name" value="Hepar_II_III_N"/>
</dbReference>
<keyword evidence="3" id="KW-0574">Periplasm</keyword>
<sequence>MITAPVQGPEKPRHIDARVTALTDDDLIAAFGRPEGVTGVAELRAWVGARLRPAAWPLSEWADRVRGSAEATKIIAAADRLLDNDLDVTGADQGRSQRYGWHYLGWLAEGIQAWLLTGDHQRLRAVDRHLVRWAETRDSVIGEWPGLDVIWYSLGTWARCRNLLPALEVLTPSALSDQAWRDLVAALIGGARWAYDEHDRFRHGNWQLVSATQLIQLAAVLPDLTEAADWDRRGRERLLEHLELDIYPDGGHYERSPGYHVMCLDAVQLAAMIDRGYGDGTILRHPRVRAMHDWLVTLTGSGGWVPHLQDSGIVWPADWLRRGGELLDAPELITAAGARRVPGPPAIDLLPDSGYAVLRAEDDLRIVINLGPHIEHELESHSHRAVLDLVLDGWRRPLLWEAGGPASYDVPDYLTWYQAGRGHNTVTVDDAELDDDRGARLLGSWTAGPVLALSAEHHGHGTAQRREVIMAGVEPVVIIVRDRAEQTAPRRFRCHWHAVDPWVASGTGFRTGSAGGPGLSIIVLPDADETVRFTEGVARRPDPASGTADYAPLYGLEVERRSGEFTTVLRPGPAADDLDLVAAGGEDGRVVVQTADVVDTIEATRWVRRDASGVLRWAAAWAGSDLDLPEVSVRQRDPLARTLASIGLATEADRIGLDVISTGRSGLRITGLTADAGLRLNGIGIDAHRDGGVITIGLPMAGRWRIDGLCL</sequence>
<dbReference type="Proteomes" id="UP000569914">
    <property type="component" value="Unassembled WGS sequence"/>
</dbReference>
<evidence type="ECO:0000256" key="2">
    <source>
        <dbReference type="ARBA" id="ARBA00022729"/>
    </source>
</evidence>
<accession>A0A7Y9I3Q5</accession>
<dbReference type="InterPro" id="IPR012480">
    <property type="entry name" value="Hepar_II_III_C"/>
</dbReference>
<dbReference type="Gene3D" id="2.70.98.70">
    <property type="match status" value="1"/>
</dbReference>
<evidence type="ECO:0000313" key="7">
    <source>
        <dbReference type="EMBL" id="NYE69710.1"/>
    </source>
</evidence>